<dbReference type="Proteomes" id="UP000255328">
    <property type="component" value="Unassembled WGS sequence"/>
</dbReference>
<dbReference type="InterPro" id="IPR007393">
    <property type="entry name" value="YlxR_dom"/>
</dbReference>
<dbReference type="Gene3D" id="3.30.1230.10">
    <property type="entry name" value="YlxR-like"/>
    <property type="match status" value="1"/>
</dbReference>
<dbReference type="OrthoDB" id="9813251at2"/>
<evidence type="ECO:0000259" key="2">
    <source>
        <dbReference type="Pfam" id="PF04296"/>
    </source>
</evidence>
<dbReference type="InterPro" id="IPR037465">
    <property type="entry name" value="YlxR"/>
</dbReference>
<dbReference type="Gene3D" id="3.30.1330.30">
    <property type="match status" value="1"/>
</dbReference>
<evidence type="ECO:0000259" key="1">
    <source>
        <dbReference type="Pfam" id="PF01248"/>
    </source>
</evidence>
<dbReference type="InterPro" id="IPR004038">
    <property type="entry name" value="Ribosomal_eL8/eL30/eS12/Gad45"/>
</dbReference>
<accession>A0A377GZ75</accession>
<dbReference type="GO" id="GO:0005840">
    <property type="term" value="C:ribosome"/>
    <property type="evidence" value="ECO:0007669"/>
    <property type="project" value="UniProtKB-KW"/>
</dbReference>
<dbReference type="SUPFAM" id="SSF55315">
    <property type="entry name" value="L30e-like"/>
    <property type="match status" value="1"/>
</dbReference>
<keyword evidence="3" id="KW-0687">Ribonucleoprotein</keyword>
<name>A0A377GZ75_9FUSO</name>
<evidence type="ECO:0000313" key="4">
    <source>
        <dbReference type="Proteomes" id="UP000255328"/>
    </source>
</evidence>
<evidence type="ECO:0000313" key="3">
    <source>
        <dbReference type="EMBL" id="STO31884.1"/>
    </source>
</evidence>
<protein>
    <submittedName>
        <fullName evidence="3">Ribosomal protein L7Ae family protein</fullName>
    </submittedName>
</protein>
<dbReference type="AlphaFoldDB" id="A0A377GZ75"/>
<dbReference type="PANTHER" id="PTHR34215">
    <property type="entry name" value="BLL0784 PROTEIN"/>
    <property type="match status" value="1"/>
</dbReference>
<keyword evidence="4" id="KW-1185">Reference proteome</keyword>
<sequence>MNTTIIHERTCLVCRKKVEKKELFRIVKLTEDKYSFDEKQKAQSRGYYICKSHECLKRLTKHKKIKMSTDDLMKMLNLLKKSEKDYLNILKAMKNSQALSFGVNMVLEDIEHIHFFVLAEDISEKNERKLLAKAKELNIKYVYFGNKNQLGEIFGKGEVSVIAVKSKKMARGLIE</sequence>
<keyword evidence="3" id="KW-0689">Ribosomal protein</keyword>
<proteinExistence type="predicted"/>
<dbReference type="RefSeq" id="WP_115270588.1">
    <property type="nucleotide sequence ID" value="NZ_CASFEE010000002.1"/>
</dbReference>
<dbReference type="InterPro" id="IPR035931">
    <property type="entry name" value="YlxR-like_sf"/>
</dbReference>
<dbReference type="EMBL" id="UGGU01000003">
    <property type="protein sequence ID" value="STO31884.1"/>
    <property type="molecule type" value="Genomic_DNA"/>
</dbReference>
<gene>
    <name evidence="3" type="ORF">NCTC10723_01346</name>
</gene>
<dbReference type="Pfam" id="PF04296">
    <property type="entry name" value="YlxR"/>
    <property type="match status" value="1"/>
</dbReference>
<dbReference type="InterPro" id="IPR029064">
    <property type="entry name" value="Ribosomal_eL30-like_sf"/>
</dbReference>
<organism evidence="3 4">
    <name type="scientific">Fusobacterium necrogenes</name>
    <dbReference type="NCBI Taxonomy" id="858"/>
    <lineage>
        <taxon>Bacteria</taxon>
        <taxon>Fusobacteriati</taxon>
        <taxon>Fusobacteriota</taxon>
        <taxon>Fusobacteriia</taxon>
        <taxon>Fusobacteriales</taxon>
        <taxon>Fusobacteriaceae</taxon>
        <taxon>Fusobacterium</taxon>
    </lineage>
</organism>
<dbReference type="SUPFAM" id="SSF64376">
    <property type="entry name" value="YlxR-like"/>
    <property type="match status" value="1"/>
</dbReference>
<dbReference type="PANTHER" id="PTHR34215:SF1">
    <property type="entry name" value="YLXR DOMAIN-CONTAINING PROTEIN"/>
    <property type="match status" value="1"/>
</dbReference>
<dbReference type="Pfam" id="PF01248">
    <property type="entry name" value="Ribosomal_L7Ae"/>
    <property type="match status" value="1"/>
</dbReference>
<feature type="domain" description="YlxR" evidence="2">
    <location>
        <begin position="9"/>
        <end position="68"/>
    </location>
</feature>
<feature type="domain" description="Ribosomal protein eL8/eL30/eS12/Gadd45" evidence="1">
    <location>
        <begin position="90"/>
        <end position="168"/>
    </location>
</feature>
<reference evidence="3 4" key="1">
    <citation type="submission" date="2018-06" db="EMBL/GenBank/DDBJ databases">
        <authorList>
            <consortium name="Pathogen Informatics"/>
            <person name="Doyle S."/>
        </authorList>
    </citation>
    <scope>NUCLEOTIDE SEQUENCE [LARGE SCALE GENOMIC DNA]</scope>
    <source>
        <strain evidence="3 4">NCTC10723</strain>
    </source>
</reference>